<dbReference type="GO" id="GO:0005634">
    <property type="term" value="C:nucleus"/>
    <property type="evidence" value="ECO:0007669"/>
    <property type="project" value="TreeGrafter"/>
</dbReference>
<name>A0A9P4IKF6_9PEZI</name>
<dbReference type="InterPro" id="IPR029062">
    <property type="entry name" value="Class_I_gatase-like"/>
</dbReference>
<keyword evidence="2" id="KW-0315">Glutamine amidotransferase</keyword>
<keyword evidence="3" id="KW-1185">Reference proteome</keyword>
<evidence type="ECO:0000313" key="3">
    <source>
        <dbReference type="Proteomes" id="UP000799772"/>
    </source>
</evidence>
<organism evidence="2 3">
    <name type="scientific">Rhizodiscina lignyota</name>
    <dbReference type="NCBI Taxonomy" id="1504668"/>
    <lineage>
        <taxon>Eukaryota</taxon>
        <taxon>Fungi</taxon>
        <taxon>Dikarya</taxon>
        <taxon>Ascomycota</taxon>
        <taxon>Pezizomycotina</taxon>
        <taxon>Dothideomycetes</taxon>
        <taxon>Pleosporomycetidae</taxon>
        <taxon>Aulographales</taxon>
        <taxon>Rhizodiscinaceae</taxon>
        <taxon>Rhizodiscina</taxon>
    </lineage>
</organism>
<reference evidence="2" key="1">
    <citation type="journal article" date="2020" name="Stud. Mycol.">
        <title>101 Dothideomycetes genomes: a test case for predicting lifestyles and emergence of pathogens.</title>
        <authorList>
            <person name="Haridas S."/>
            <person name="Albert R."/>
            <person name="Binder M."/>
            <person name="Bloem J."/>
            <person name="Labutti K."/>
            <person name="Salamov A."/>
            <person name="Andreopoulos B."/>
            <person name="Baker S."/>
            <person name="Barry K."/>
            <person name="Bills G."/>
            <person name="Bluhm B."/>
            <person name="Cannon C."/>
            <person name="Castanera R."/>
            <person name="Culley D."/>
            <person name="Daum C."/>
            <person name="Ezra D."/>
            <person name="Gonzalez J."/>
            <person name="Henrissat B."/>
            <person name="Kuo A."/>
            <person name="Liang C."/>
            <person name="Lipzen A."/>
            <person name="Lutzoni F."/>
            <person name="Magnuson J."/>
            <person name="Mondo S."/>
            <person name="Nolan M."/>
            <person name="Ohm R."/>
            <person name="Pangilinan J."/>
            <person name="Park H.-J."/>
            <person name="Ramirez L."/>
            <person name="Alfaro M."/>
            <person name="Sun H."/>
            <person name="Tritt A."/>
            <person name="Yoshinaga Y."/>
            <person name="Zwiers L.-H."/>
            <person name="Turgeon B."/>
            <person name="Goodwin S."/>
            <person name="Spatafora J."/>
            <person name="Crous P."/>
            <person name="Grigoriev I."/>
        </authorList>
    </citation>
    <scope>NUCLEOTIDE SEQUENCE</scope>
    <source>
        <strain evidence="2">CBS 133067</strain>
    </source>
</reference>
<gene>
    <name evidence="2" type="ORF">NA57DRAFT_72186</name>
</gene>
<dbReference type="Proteomes" id="UP000799772">
    <property type="component" value="Unassembled WGS sequence"/>
</dbReference>
<dbReference type="Gene3D" id="3.40.50.880">
    <property type="match status" value="1"/>
</dbReference>
<dbReference type="AlphaFoldDB" id="A0A9P4IKF6"/>
<comment type="caution">
    <text evidence="2">The sequence shown here is derived from an EMBL/GenBank/DDBJ whole genome shotgun (WGS) entry which is preliminary data.</text>
</comment>
<evidence type="ECO:0000313" key="2">
    <source>
        <dbReference type="EMBL" id="KAF2103206.1"/>
    </source>
</evidence>
<accession>A0A9P4IKF6</accession>
<sequence length="251" mass="27888">MKPPLRIAMLECDTPLLKTRGKYGGYGGVFKALFEAGADALNMPDVISSKKGMEITTWDVVNSELYPKLENVDVVLLTGSKSNAFDNDPWILKLVDFVKDVLAQDRIRIIGVCFGHQILGRAMGVKVDRGSGWEISVCEINLSAKGKELFKKDKLNLYQMHRDIVYGCPSDVEELGWSPTCSNQGMYVKGKVMTVQGHPEFTNPIETEIMEARHGQGIFDDATFEDGMKRVGSHHDGVAVAQAFIRFLLED</sequence>
<dbReference type="OrthoDB" id="92161at2759"/>
<dbReference type="PANTHER" id="PTHR42695:SF5">
    <property type="entry name" value="GLUTAMINE AMIDOTRANSFERASE YLR126C-RELATED"/>
    <property type="match status" value="1"/>
</dbReference>
<proteinExistence type="predicted"/>
<protein>
    <submittedName>
        <fullName evidence="2">Class I glutamine amidotransferase-like protein</fullName>
    </submittedName>
</protein>
<dbReference type="GO" id="GO:0005829">
    <property type="term" value="C:cytosol"/>
    <property type="evidence" value="ECO:0007669"/>
    <property type="project" value="TreeGrafter"/>
</dbReference>
<dbReference type="InterPro" id="IPR017926">
    <property type="entry name" value="GATASE"/>
</dbReference>
<dbReference type="PANTHER" id="PTHR42695">
    <property type="entry name" value="GLUTAMINE AMIDOTRANSFERASE YLR126C-RELATED"/>
    <property type="match status" value="1"/>
</dbReference>
<dbReference type="SUPFAM" id="SSF52317">
    <property type="entry name" value="Class I glutamine amidotransferase-like"/>
    <property type="match status" value="1"/>
</dbReference>
<evidence type="ECO:0000259" key="1">
    <source>
        <dbReference type="Pfam" id="PF00117"/>
    </source>
</evidence>
<dbReference type="PROSITE" id="PS51273">
    <property type="entry name" value="GATASE_TYPE_1"/>
    <property type="match status" value="1"/>
</dbReference>
<dbReference type="InterPro" id="IPR044992">
    <property type="entry name" value="ChyE-like"/>
</dbReference>
<dbReference type="Pfam" id="PF00117">
    <property type="entry name" value="GATase"/>
    <property type="match status" value="1"/>
</dbReference>
<dbReference type="CDD" id="cd01741">
    <property type="entry name" value="GATase1_1"/>
    <property type="match status" value="1"/>
</dbReference>
<feature type="domain" description="Glutamine amidotransferase" evidence="1">
    <location>
        <begin position="54"/>
        <end position="203"/>
    </location>
</feature>
<dbReference type="EMBL" id="ML978122">
    <property type="protein sequence ID" value="KAF2103206.1"/>
    <property type="molecule type" value="Genomic_DNA"/>
</dbReference>